<gene>
    <name evidence="3" type="primary">rlpA</name>
    <name evidence="8" type="ORF">NG792_16545</name>
</gene>
<dbReference type="SUPFAM" id="SSF50685">
    <property type="entry name" value="Barwin-like endoglucanases"/>
    <property type="match status" value="1"/>
</dbReference>
<keyword evidence="2 3" id="KW-0961">Cell wall biogenesis/degradation</keyword>
<keyword evidence="1 3" id="KW-0456">Lyase</keyword>
<keyword evidence="3" id="KW-0472">Membrane</keyword>
<dbReference type="Pfam" id="PF03330">
    <property type="entry name" value="DPBB_1"/>
    <property type="match status" value="1"/>
</dbReference>
<evidence type="ECO:0000256" key="2">
    <source>
        <dbReference type="ARBA" id="ARBA00023316"/>
    </source>
</evidence>
<evidence type="ECO:0000256" key="1">
    <source>
        <dbReference type="ARBA" id="ARBA00023239"/>
    </source>
</evidence>
<proteinExistence type="inferred from homology"/>
<keyword evidence="3" id="KW-0564">Palmitate</keyword>
<evidence type="ECO:0000256" key="4">
    <source>
        <dbReference type="RuleBase" id="RU003495"/>
    </source>
</evidence>
<feature type="signal peptide" evidence="6">
    <location>
        <begin position="1"/>
        <end position="25"/>
    </location>
</feature>
<evidence type="ECO:0000256" key="5">
    <source>
        <dbReference type="SAM" id="MobiDB-lite"/>
    </source>
</evidence>
<dbReference type="EC" id="4.2.2.-" evidence="3"/>
<dbReference type="NCBIfam" id="TIGR00413">
    <property type="entry name" value="rlpA"/>
    <property type="match status" value="1"/>
</dbReference>
<keyword evidence="3" id="KW-0449">Lipoprotein</keyword>
<dbReference type="InterPro" id="IPR036908">
    <property type="entry name" value="RlpA-like_sf"/>
</dbReference>
<accession>A0ABT2N9G0</accession>
<dbReference type="InterPro" id="IPR009009">
    <property type="entry name" value="RlpA-like_DPBB"/>
</dbReference>
<dbReference type="CDD" id="cd22268">
    <property type="entry name" value="DPBB_RlpA-like"/>
    <property type="match status" value="1"/>
</dbReference>
<dbReference type="InterPro" id="IPR012997">
    <property type="entry name" value="RplA"/>
</dbReference>
<dbReference type="Gene3D" id="2.40.40.10">
    <property type="entry name" value="RlpA-like domain"/>
    <property type="match status" value="1"/>
</dbReference>
<comment type="caution">
    <text evidence="8">The sequence shown here is derived from an EMBL/GenBank/DDBJ whole genome shotgun (WGS) entry which is preliminary data.</text>
</comment>
<keyword evidence="3" id="KW-1003">Cell membrane</keyword>
<keyword evidence="9" id="KW-1185">Reference proteome</keyword>
<evidence type="ECO:0000256" key="6">
    <source>
        <dbReference type="SAM" id="SignalP"/>
    </source>
</evidence>
<dbReference type="PANTHER" id="PTHR34183:SF1">
    <property type="entry name" value="ENDOLYTIC PEPTIDOGLYCAN TRANSGLYCOSYLASE RLPA"/>
    <property type="match status" value="1"/>
</dbReference>
<organism evidence="8 9">
    <name type="scientific">Laspinema olomoucense D3b</name>
    <dbReference type="NCBI Taxonomy" id="2953688"/>
    <lineage>
        <taxon>Bacteria</taxon>
        <taxon>Bacillati</taxon>
        <taxon>Cyanobacteriota</taxon>
        <taxon>Cyanophyceae</taxon>
        <taxon>Oscillatoriophycideae</taxon>
        <taxon>Oscillatoriales</taxon>
        <taxon>Laspinemataceae</taxon>
        <taxon>Laspinema</taxon>
        <taxon>Laspinema olomoucense</taxon>
    </lineage>
</organism>
<dbReference type="HAMAP" id="MF_02071">
    <property type="entry name" value="RlpA"/>
    <property type="match status" value="1"/>
</dbReference>
<dbReference type="PANTHER" id="PTHR34183">
    <property type="entry name" value="ENDOLYTIC PEPTIDOGLYCAN TRANSGLYCOSYLASE RLPA"/>
    <property type="match status" value="1"/>
</dbReference>
<feature type="region of interest" description="Disordered" evidence="5">
    <location>
        <begin position="19"/>
        <end position="38"/>
    </location>
</feature>
<comment type="subcellular location">
    <subcellularLocation>
        <location evidence="3">Cell membrane</location>
        <topology evidence="3">Lipid-anchor</topology>
    </subcellularLocation>
</comment>
<evidence type="ECO:0000313" key="8">
    <source>
        <dbReference type="EMBL" id="MCT7979323.1"/>
    </source>
</evidence>
<name>A0ABT2N9G0_9CYAN</name>
<protein>
    <recommendedName>
        <fullName evidence="3">Probable endolytic peptidoglycan transglycosylase RlpA</fullName>
        <ecNumber evidence="3">4.2.2.-</ecNumber>
    </recommendedName>
</protein>
<sequence length="346" mass="37435">MKQRFWWTMVVLLTTACGTTSTSHAEPNRPVNLNSDPDQIQVNPGEEVITKIQPHEITGKPAATLYVRNIPVLTFIESGEMTGDSNSETEIGSPVSELKGKGLKGLSILGSQAIAQSPIQAQNPRDPVARAEAIAASLNQLRESNATPEITLEWNGELDEEGYPIRDEYLIKVNGMDLVAIDEQTRLPDTTNDLAQDAIQATNRLRRLIASAPPIAEIANRPQPRPEPEPPTLQAVTPEYLQYQINGMASWYGPGFHGRMSASGEIFDENALTAAHLYLPFGTQVRVTNLDNGNSVVVRINDRGPYTGGRIIDVSAAAAENLGMINSGVAEVRLEILGSSTTSSAE</sequence>
<feature type="chain" id="PRO_5045209000" description="Probable endolytic peptidoglycan transglycosylase RlpA" evidence="6">
    <location>
        <begin position="26"/>
        <end position="346"/>
    </location>
</feature>
<evidence type="ECO:0000313" key="9">
    <source>
        <dbReference type="Proteomes" id="UP001525961"/>
    </source>
</evidence>
<dbReference type="InterPro" id="IPR034718">
    <property type="entry name" value="RlpA"/>
</dbReference>
<evidence type="ECO:0000256" key="3">
    <source>
        <dbReference type="HAMAP-Rule" id="MF_02071"/>
    </source>
</evidence>
<dbReference type="RefSeq" id="WP_261236130.1">
    <property type="nucleotide sequence ID" value="NZ_JAMXFA010000021.1"/>
</dbReference>
<comment type="function">
    <text evidence="3">Lytic transglycosylase with a strong preference for naked glycan strands that lack stem peptides.</text>
</comment>
<dbReference type="EMBL" id="JAMXFA010000021">
    <property type="protein sequence ID" value="MCT7979323.1"/>
    <property type="molecule type" value="Genomic_DNA"/>
</dbReference>
<dbReference type="Proteomes" id="UP001525961">
    <property type="component" value="Unassembled WGS sequence"/>
</dbReference>
<keyword evidence="6" id="KW-0732">Signal</keyword>
<feature type="domain" description="RlpA-like protein double-psi beta-barrel" evidence="7">
    <location>
        <begin position="246"/>
        <end position="333"/>
    </location>
</feature>
<comment type="similarity">
    <text evidence="3 4">Belongs to the RlpA family.</text>
</comment>
<dbReference type="PROSITE" id="PS51257">
    <property type="entry name" value="PROKAR_LIPOPROTEIN"/>
    <property type="match status" value="1"/>
</dbReference>
<reference evidence="8 9" key="1">
    <citation type="journal article" date="2022" name="Front. Microbiol.">
        <title>High genomic differentiation and limited gene flow indicate recent cryptic speciation within the genus Laspinema (cyanobacteria).</title>
        <authorList>
            <person name="Stanojkovic A."/>
            <person name="Skoupy S."/>
            <person name="Skaloud P."/>
            <person name="Dvorak P."/>
        </authorList>
    </citation>
    <scope>NUCLEOTIDE SEQUENCE [LARGE SCALE GENOMIC DNA]</scope>
    <source>
        <strain evidence="8 9">D3b</strain>
    </source>
</reference>
<evidence type="ECO:0000259" key="7">
    <source>
        <dbReference type="Pfam" id="PF03330"/>
    </source>
</evidence>